<keyword evidence="9 11" id="KW-0342">GTP-binding</keyword>
<comment type="catalytic activity">
    <reaction evidence="10 11">
        <text>GTP + 4 H2O = 2,5-diamino-6-hydroxy-4-(5-phosphoribosylamino)-pyrimidine + formate + 2 phosphate + 3 H(+)</text>
        <dbReference type="Rhea" id="RHEA:23704"/>
        <dbReference type="ChEBI" id="CHEBI:15377"/>
        <dbReference type="ChEBI" id="CHEBI:15378"/>
        <dbReference type="ChEBI" id="CHEBI:15740"/>
        <dbReference type="ChEBI" id="CHEBI:37565"/>
        <dbReference type="ChEBI" id="CHEBI:43474"/>
        <dbReference type="ChEBI" id="CHEBI:58614"/>
        <dbReference type="EC" id="3.5.4.25"/>
    </reaction>
</comment>
<feature type="domain" description="GTP cyclohydrolase II" evidence="12">
    <location>
        <begin position="158"/>
        <end position="320"/>
    </location>
</feature>
<organism evidence="14 15">
    <name type="scientific">Vibrio marisflavi CECT 7928</name>
    <dbReference type="NCBI Taxonomy" id="634439"/>
    <lineage>
        <taxon>Bacteria</taxon>
        <taxon>Pseudomonadati</taxon>
        <taxon>Pseudomonadota</taxon>
        <taxon>Gammaproteobacteria</taxon>
        <taxon>Vibrionales</taxon>
        <taxon>Vibrionaceae</taxon>
        <taxon>Vibrio</taxon>
    </lineage>
</organism>
<keyword evidence="7 11" id="KW-0378">Hydrolase</keyword>
<evidence type="ECO:0000256" key="8">
    <source>
        <dbReference type="ARBA" id="ARBA00022833"/>
    </source>
</evidence>
<dbReference type="HAMAP" id="MF_00179">
    <property type="entry name" value="RibA"/>
    <property type="match status" value="1"/>
</dbReference>
<dbReference type="InterPro" id="IPR037238">
    <property type="entry name" value="YbiA-like_sf"/>
</dbReference>
<dbReference type="Gene3D" id="3.40.50.10990">
    <property type="entry name" value="GTP cyclohydrolase II"/>
    <property type="match status" value="1"/>
</dbReference>
<dbReference type="EC" id="3.5.4.25" evidence="11"/>
<comment type="pathway">
    <text evidence="3 11">Cofactor biosynthesis; riboflavin biosynthesis; 5-amino-6-(D-ribitylamino)uracil from GTP: step 1/4.</text>
</comment>
<comment type="caution">
    <text evidence="14">The sequence shown here is derived from an EMBL/GenBank/DDBJ whole genome shotgun (WGS) entry which is preliminary data.</text>
</comment>
<dbReference type="EMBL" id="CAKLDM010000002">
    <property type="protein sequence ID" value="CAH0539642.1"/>
    <property type="molecule type" value="Genomic_DNA"/>
</dbReference>
<evidence type="ECO:0000256" key="1">
    <source>
        <dbReference type="ARBA" id="ARBA00000022"/>
    </source>
</evidence>
<gene>
    <name evidence="11" type="primary">ribA</name>
    <name evidence="14" type="ORF">VMF7928_02319</name>
</gene>
<evidence type="ECO:0000256" key="10">
    <source>
        <dbReference type="ARBA" id="ARBA00049295"/>
    </source>
</evidence>
<evidence type="ECO:0000256" key="6">
    <source>
        <dbReference type="ARBA" id="ARBA00022741"/>
    </source>
</evidence>
<name>A0ABN8E337_9VIBR</name>
<dbReference type="NCBIfam" id="NF001591">
    <property type="entry name" value="PRK00393.1"/>
    <property type="match status" value="1"/>
</dbReference>
<comment type="catalytic activity">
    <reaction evidence="1">
        <text>5-amino-6-(5-phospho-D-ribosylamino)uracil + H2O = 5,6-diaminouracil + D-ribose 5-phosphate</text>
        <dbReference type="Rhea" id="RHEA:55020"/>
        <dbReference type="ChEBI" id="CHEBI:15377"/>
        <dbReference type="ChEBI" id="CHEBI:46252"/>
        <dbReference type="ChEBI" id="CHEBI:58453"/>
        <dbReference type="ChEBI" id="CHEBI:78346"/>
    </reaction>
</comment>
<evidence type="ECO:0000259" key="12">
    <source>
        <dbReference type="Pfam" id="PF00925"/>
    </source>
</evidence>
<feature type="binding site" evidence="11">
    <location>
        <position position="220"/>
    </location>
    <ligand>
        <name>GTP</name>
        <dbReference type="ChEBI" id="CHEBI:37565"/>
    </ligand>
</feature>
<dbReference type="NCBIfam" id="TIGR00505">
    <property type="entry name" value="ribA"/>
    <property type="match status" value="1"/>
</dbReference>
<dbReference type="Gene3D" id="1.10.357.40">
    <property type="entry name" value="YbiA-like"/>
    <property type="match status" value="1"/>
</dbReference>
<evidence type="ECO:0000313" key="14">
    <source>
        <dbReference type="EMBL" id="CAH0539642.1"/>
    </source>
</evidence>
<feature type="binding site" evidence="11">
    <location>
        <begin position="242"/>
        <end position="244"/>
    </location>
    <ligand>
        <name>GTP</name>
        <dbReference type="ChEBI" id="CHEBI:37565"/>
    </ligand>
</feature>
<evidence type="ECO:0000256" key="7">
    <source>
        <dbReference type="ARBA" id="ARBA00022801"/>
    </source>
</evidence>
<dbReference type="InterPro" id="IPR036144">
    <property type="entry name" value="RibA-like_sf"/>
</dbReference>
<reference evidence="14" key="1">
    <citation type="submission" date="2021-11" db="EMBL/GenBank/DDBJ databases">
        <authorList>
            <person name="Rodrigo-Torres L."/>
            <person name="Arahal R. D."/>
            <person name="Lucena T."/>
        </authorList>
    </citation>
    <scope>NUCLEOTIDE SEQUENCE</scope>
    <source>
        <strain evidence="14">CECT 7928</strain>
    </source>
</reference>
<accession>A0ABN8E337</accession>
<dbReference type="CDD" id="cd00641">
    <property type="entry name" value="GTP_cyclohydro2"/>
    <property type="match status" value="1"/>
</dbReference>
<keyword evidence="4 11" id="KW-0686">Riboflavin biosynthesis</keyword>
<feature type="active site" description="Proton acceptor" evidence="11">
    <location>
        <position position="276"/>
    </location>
</feature>
<sequence length="350" mass="39801">MDNPILFYEPFESNGFLSNFYPVDIEVSGVVWPTSEHYYQAQKFPCSIIQQEILNAKTPDIAFSLSRKYEKHARPDWYDIRVSVMESIVKAKFIQNPCLAHRLVNTGRIELKEHSHKDDFWGDGGHGKGKNILGRILMDVRETLQQTKPYNLVSFIDACKLPTQWGEFQMNAFIEHATQKEHLALVYGDISKVKAPLIRLHSECLTGDALFSARCDCGFQLSKALKNISEEGAGVLLYLRQEGRGIGLSNKVRAYHLQDDGADTVQANEQLGFAADMRNYEFCQGILGYLGIDQVRLMTNNPRKVKAMQRANINVVERVPLQEGNNPHNRNYLQTKASKLGHMFDSTFIK</sequence>
<feature type="binding site" evidence="11">
    <location>
        <begin position="199"/>
        <end position="203"/>
    </location>
    <ligand>
        <name>GTP</name>
        <dbReference type="ChEBI" id="CHEBI:37565"/>
    </ligand>
</feature>
<comment type="catalytic activity">
    <reaction evidence="2">
        <text>2,5-diamino-6-hydroxy-4-(5-phosphoribosylamino)-pyrimidine + H2O = 2,5,6-triamino-4-hydroxypyrimidine + D-ribose 5-phosphate</text>
        <dbReference type="Rhea" id="RHEA:23436"/>
        <dbReference type="ChEBI" id="CHEBI:15377"/>
        <dbReference type="ChEBI" id="CHEBI:58614"/>
        <dbReference type="ChEBI" id="CHEBI:78346"/>
        <dbReference type="ChEBI" id="CHEBI:137796"/>
    </reaction>
</comment>
<evidence type="ECO:0000256" key="4">
    <source>
        <dbReference type="ARBA" id="ARBA00022619"/>
    </source>
</evidence>
<dbReference type="InterPro" id="IPR032677">
    <property type="entry name" value="GTP_cyclohydro_II"/>
</dbReference>
<dbReference type="Pfam" id="PF08719">
    <property type="entry name" value="NADAR"/>
    <property type="match status" value="1"/>
</dbReference>
<keyword evidence="8 11" id="KW-0862">Zinc</keyword>
<feature type="binding site" evidence="11">
    <location>
        <position position="304"/>
    </location>
    <ligand>
        <name>GTP</name>
        <dbReference type="ChEBI" id="CHEBI:37565"/>
    </ligand>
</feature>
<keyword evidence="5 11" id="KW-0479">Metal-binding</keyword>
<evidence type="ECO:0000259" key="13">
    <source>
        <dbReference type="Pfam" id="PF08719"/>
    </source>
</evidence>
<dbReference type="SUPFAM" id="SSF143990">
    <property type="entry name" value="YbiA-like"/>
    <property type="match status" value="1"/>
</dbReference>
<dbReference type="RefSeq" id="WP_237361617.1">
    <property type="nucleotide sequence ID" value="NZ_CAKLDM010000002.1"/>
</dbReference>
<evidence type="ECO:0000256" key="2">
    <source>
        <dbReference type="ARBA" id="ARBA00000751"/>
    </source>
</evidence>
<feature type="binding site" evidence="11">
    <location>
        <position position="204"/>
    </location>
    <ligand>
        <name>Zn(2+)</name>
        <dbReference type="ChEBI" id="CHEBI:29105"/>
        <note>catalytic</note>
    </ligand>
</feature>
<keyword evidence="6 11" id="KW-0547">Nucleotide-binding</keyword>
<feature type="binding site" evidence="11">
    <location>
        <position position="264"/>
    </location>
    <ligand>
        <name>GTP</name>
        <dbReference type="ChEBI" id="CHEBI:37565"/>
    </ligand>
</feature>
<evidence type="ECO:0000313" key="15">
    <source>
        <dbReference type="Proteomes" id="UP000838748"/>
    </source>
</evidence>
<feature type="binding site" evidence="11">
    <location>
        <position position="299"/>
    </location>
    <ligand>
        <name>GTP</name>
        <dbReference type="ChEBI" id="CHEBI:37565"/>
    </ligand>
</feature>
<dbReference type="CDD" id="cd15457">
    <property type="entry name" value="NADAR"/>
    <property type="match status" value="1"/>
</dbReference>
<proteinExistence type="inferred from homology"/>
<evidence type="ECO:0000256" key="11">
    <source>
        <dbReference type="HAMAP-Rule" id="MF_00179"/>
    </source>
</evidence>
<evidence type="ECO:0000256" key="9">
    <source>
        <dbReference type="ARBA" id="ARBA00023134"/>
    </source>
</evidence>
<feature type="binding site" evidence="11">
    <location>
        <position position="215"/>
    </location>
    <ligand>
        <name>Zn(2+)</name>
        <dbReference type="ChEBI" id="CHEBI:29105"/>
        <note>catalytic</note>
    </ligand>
</feature>
<comment type="function">
    <text evidence="11">Catalyzes the conversion of GTP to 2,5-diamino-6-ribosylamino-4(3H)-pyrimidinone 5'-phosphate (DARP), formate and pyrophosphate.</text>
</comment>
<dbReference type="PANTHER" id="PTHR21327">
    <property type="entry name" value="GTP CYCLOHYDROLASE II-RELATED"/>
    <property type="match status" value="1"/>
</dbReference>
<keyword evidence="15" id="KW-1185">Reference proteome</keyword>
<dbReference type="InterPro" id="IPR012816">
    <property type="entry name" value="NADAR"/>
</dbReference>
<feature type="active site" description="Nucleophile" evidence="11">
    <location>
        <position position="278"/>
    </location>
</feature>
<evidence type="ECO:0000256" key="3">
    <source>
        <dbReference type="ARBA" id="ARBA00004853"/>
    </source>
</evidence>
<evidence type="ECO:0000256" key="5">
    <source>
        <dbReference type="ARBA" id="ARBA00022723"/>
    </source>
</evidence>
<feature type="binding site" evidence="11">
    <location>
        <position position="217"/>
    </location>
    <ligand>
        <name>Zn(2+)</name>
        <dbReference type="ChEBI" id="CHEBI:29105"/>
        <note>catalytic</note>
    </ligand>
</feature>
<dbReference type="NCBIfam" id="TIGR02464">
    <property type="entry name" value="ribofla_fusion"/>
    <property type="match status" value="1"/>
</dbReference>
<comment type="similarity">
    <text evidence="11">Belongs to the GTP cyclohydrolase II family.</text>
</comment>
<dbReference type="PANTHER" id="PTHR21327:SF18">
    <property type="entry name" value="3,4-DIHYDROXY-2-BUTANONE 4-PHOSPHATE SYNTHASE"/>
    <property type="match status" value="1"/>
</dbReference>
<dbReference type="Proteomes" id="UP000838748">
    <property type="component" value="Unassembled WGS sequence"/>
</dbReference>
<dbReference type="SUPFAM" id="SSF142695">
    <property type="entry name" value="RibA-like"/>
    <property type="match status" value="1"/>
</dbReference>
<protein>
    <recommendedName>
        <fullName evidence="11">GTP cyclohydrolase-2</fullName>
        <ecNumber evidence="11">3.5.4.25</ecNumber>
    </recommendedName>
    <alternativeName>
        <fullName evidence="11">GTP cyclohydrolase II</fullName>
    </alternativeName>
</protein>
<comment type="cofactor">
    <cofactor evidence="11">
        <name>Zn(2+)</name>
        <dbReference type="ChEBI" id="CHEBI:29105"/>
    </cofactor>
    <text evidence="11">Binds 1 zinc ion per subunit.</text>
</comment>
<dbReference type="PIRSF" id="PIRSF001259">
    <property type="entry name" value="RibA"/>
    <property type="match status" value="1"/>
</dbReference>
<feature type="domain" description="NADAR" evidence="13">
    <location>
        <begin position="7"/>
        <end position="145"/>
    </location>
</feature>
<dbReference type="Pfam" id="PF00925">
    <property type="entry name" value="GTP_cyclohydro2"/>
    <property type="match status" value="1"/>
</dbReference>
<dbReference type="InterPro" id="IPR000926">
    <property type="entry name" value="RibA"/>
</dbReference>